<feature type="compositionally biased region" description="Polar residues" evidence="1">
    <location>
        <begin position="893"/>
        <end position="917"/>
    </location>
</feature>
<sequence length="1059" mass="112879">MDSHNPAPSQPPVGGYETDSSSAAQPTTSAIITFPLSTSTSTPTPAAGAPAAISPPSPPTTPIATMPGSASPPWPRPPTPRPPLPLPDRIFGLDGADTPPGTPIAGPSFPQHPFSSYPVASNYPGLLAIQPVDDSGSPIPLPEIFGPPKDDSGAPRPVLCLRPETGVGESHGDVERNGVMGSLDEIMNSSGFEIGNPADEDFYADGDVGSGSEARSLSSLWASRAYLDRGSEDLGESVRIGPPDHEHHSNNDNGAVEENNKGKRKACDCAYCDLDSDPHHDGYFSDSGTATGDEGPRRAGPFVPSFHNSQAAPMKRGSFVFRNSYEGENRDIHGRGGDGEDKVVPVGCEVKFPLAPGRSESQHSSDEVVRFVPPGPGREIHRLPAPQPVCIRKPPARDVSYRGRRRYRVGSLEFIPDPSVIQLLTPQGTVGAQFNDVAEVQVTTEIGLLGGGYGMREIRSNGGCDEIRRGWGGVKGSVIEFKGGDKWELNLKGKDAKLNKAGKIGRDSPSGFYDGDDEGTIGAASDAEEAVAQLNAQPANQDFILGPGETKPYILDVIHDDPKKAVSRYIDVADYSVDLRGAEEGNSFTVRVRDIRGSLVIMWKRVARVEVVLVGGVVIEITAGDGRGSEDDGGKVVADNIGLRGGADKNKGNGSGEEERAPARGLHSDDEREADTPTKTRQDKGKGKVVEDGDATPRNHYHSDSESHGSIPLFYETPADYVQTLGPPHRIENPEPDYVLGSCPCRDRPITDADTNADPPQCTGIRPASPEASTPEPWSGGYFSTRYQAFLCNGPPNAPYSHSCTAHSESHGGWVGEVRGSLEDNLVNQASSSKVPEDAAPPNGASSAPKPLGSPSGNTPKKQRGDGDGQQVKDHPAPARGLGEPLEPAIPESSRNGSHAHSNQCENVENDGNSSATVAPHPQFTHYNTPFIPPHPQNSYPHSDRQATHQPISTLPEIPESNYFYPDGRPARFRFPTPPDQAAGQQESGSSHEPTPPTTTQNPARVTQATALQSAHLGPSSRRYPAHLADEEIVRLAGMFELLRDMYVDLVQRLDSRRL</sequence>
<organism evidence="2">
    <name type="scientific">Pseudogymnoascus destructans</name>
    <dbReference type="NCBI Taxonomy" id="655981"/>
    <lineage>
        <taxon>Eukaryota</taxon>
        <taxon>Fungi</taxon>
        <taxon>Dikarya</taxon>
        <taxon>Ascomycota</taxon>
        <taxon>Pezizomycotina</taxon>
        <taxon>Leotiomycetes</taxon>
        <taxon>Thelebolales</taxon>
        <taxon>Thelebolaceae</taxon>
        <taxon>Pseudogymnoascus</taxon>
    </lineage>
</organism>
<dbReference type="GeneID" id="36289451"/>
<protein>
    <submittedName>
        <fullName evidence="2">Uncharacterized protein</fullName>
    </submittedName>
</protein>
<feature type="compositionally biased region" description="Polar residues" evidence="1">
    <location>
        <begin position="18"/>
        <end position="30"/>
    </location>
</feature>
<feature type="compositionally biased region" description="Basic and acidic residues" evidence="1">
    <location>
        <begin position="646"/>
        <end position="707"/>
    </location>
</feature>
<proteinExistence type="predicted"/>
<dbReference type="VEuPathDB" id="FungiDB:GMDG_00749"/>
<dbReference type="EMBL" id="KV441397">
    <property type="protein sequence ID" value="OAF58298.1"/>
    <property type="molecule type" value="Genomic_DNA"/>
</dbReference>
<accession>A0A177A7Z4</accession>
<reference evidence="2" key="1">
    <citation type="submission" date="2016-03" db="EMBL/GenBank/DDBJ databases">
        <title>Updated assembly of Pseudogymnoascus destructans, the fungus causing white-nose syndrome of bats.</title>
        <authorList>
            <person name="Palmer J.M."/>
            <person name="Drees K.P."/>
            <person name="Foster J.T."/>
            <person name="Lindner D.L."/>
        </authorList>
    </citation>
    <scope>NUCLEOTIDE SEQUENCE [LARGE SCALE GENOMIC DNA]</scope>
    <source>
        <strain evidence="2">20631-21</strain>
    </source>
</reference>
<name>A0A177A7Z4_9PEZI</name>
<feature type="region of interest" description="Disordered" evidence="1">
    <location>
        <begin position="138"/>
        <end position="176"/>
    </location>
</feature>
<dbReference type="AlphaFoldDB" id="A0A177A7Z4"/>
<feature type="compositionally biased region" description="Pro residues" evidence="1">
    <location>
        <begin position="70"/>
        <end position="86"/>
    </location>
</feature>
<evidence type="ECO:0000256" key="1">
    <source>
        <dbReference type="SAM" id="MobiDB-lite"/>
    </source>
</evidence>
<feature type="region of interest" description="Disordered" evidence="1">
    <location>
        <begin position="1"/>
        <end position="111"/>
    </location>
</feature>
<feature type="region of interest" description="Disordered" evidence="1">
    <location>
        <begin position="754"/>
        <end position="780"/>
    </location>
</feature>
<feature type="region of interest" description="Disordered" evidence="1">
    <location>
        <begin position="623"/>
        <end position="712"/>
    </location>
</feature>
<gene>
    <name evidence="2" type="ORF">VC83_06391</name>
</gene>
<feature type="region of interest" description="Disordered" evidence="1">
    <location>
        <begin position="234"/>
        <end position="260"/>
    </location>
</feature>
<feature type="compositionally biased region" description="Low complexity" evidence="1">
    <location>
        <begin position="31"/>
        <end position="52"/>
    </location>
</feature>
<dbReference type="OrthoDB" id="3439803at2759"/>
<feature type="region of interest" description="Disordered" evidence="1">
    <location>
        <begin position="829"/>
        <end position="1003"/>
    </location>
</feature>
<evidence type="ECO:0000313" key="2">
    <source>
        <dbReference type="EMBL" id="OAF58298.1"/>
    </source>
</evidence>
<dbReference type="RefSeq" id="XP_024323583.1">
    <property type="nucleotide sequence ID" value="XM_024469992.1"/>
</dbReference>
<dbReference type="Proteomes" id="UP000077154">
    <property type="component" value="Unassembled WGS sequence"/>
</dbReference>
<feature type="compositionally biased region" description="Polar residues" evidence="1">
    <location>
        <begin position="983"/>
        <end position="1003"/>
    </location>
</feature>
<feature type="compositionally biased region" description="Basic and acidic residues" evidence="1">
    <location>
        <begin position="863"/>
        <end position="877"/>
    </location>
</feature>